<evidence type="ECO:0000313" key="1">
    <source>
        <dbReference type="EMBL" id="BAX79019.1"/>
    </source>
</evidence>
<dbReference type="EMBL" id="AP018042">
    <property type="protein sequence ID" value="BAX79019.1"/>
    <property type="molecule type" value="Genomic_DNA"/>
</dbReference>
<evidence type="ECO:0000313" key="2">
    <source>
        <dbReference type="Proteomes" id="UP000218267"/>
    </source>
</evidence>
<proteinExistence type="predicted"/>
<sequence length="227" mass="26210">MNILNTKAAILATIMDKASLKQVVCKNTKEIFEDLRKVVQSLIAEYNNELGEVDENVLLSFEDKGEFEYQIKIASDILVFSLHTNVFQFNRDHNVWKQSYVKTNPDNAYSGIINVYNFLADSFKYTRYEDLGYLVARIFINREKHYIVEGKRQLGLLQTDLSLSTADHDNLRNIVETAINYSLNFDLLVPPYDTVKIMSVGQMFEKIENARIPTGKRLGFQFKSDDI</sequence>
<keyword evidence="2" id="KW-1185">Reference proteome</keyword>
<reference evidence="2" key="2">
    <citation type="journal article" date="2020" name="Antonie Van Leeuwenhoek">
        <title>Labilibaculum antarcticum sp. nov., a novel facultative anaerobic, psychrotorelant bacterium isolated from marine sediment of Antarctica.</title>
        <authorList>
            <person name="Watanabe M."/>
            <person name="Kojima H."/>
            <person name="Fukui M."/>
        </authorList>
    </citation>
    <scope>NUCLEOTIDE SEQUENCE [LARGE SCALE GENOMIC DNA]</scope>
    <source>
        <strain evidence="2">SPP2</strain>
    </source>
</reference>
<accession>A0A1Y1CF87</accession>
<organism evidence="1 2">
    <name type="scientific">Labilibaculum antarcticum</name>
    <dbReference type="NCBI Taxonomy" id="1717717"/>
    <lineage>
        <taxon>Bacteria</taxon>
        <taxon>Pseudomonadati</taxon>
        <taxon>Bacteroidota</taxon>
        <taxon>Bacteroidia</taxon>
        <taxon>Marinilabiliales</taxon>
        <taxon>Marinifilaceae</taxon>
        <taxon>Labilibaculum</taxon>
    </lineage>
</organism>
<gene>
    <name evidence="1" type="ORF">ALGA_0629</name>
</gene>
<dbReference type="RefSeq" id="WP_096433366.1">
    <property type="nucleotide sequence ID" value="NZ_AP018042.1"/>
</dbReference>
<reference evidence="1 2" key="1">
    <citation type="journal article" date="2018" name="Mar. Genomics">
        <title>Complete genome sequence of Marinifilaceae bacterium strain SPP2, isolated from the Antarctic marine sediment.</title>
        <authorList>
            <person name="Watanabe M."/>
            <person name="Kojima H."/>
            <person name="Fukui M."/>
        </authorList>
    </citation>
    <scope>NUCLEOTIDE SEQUENCE [LARGE SCALE GENOMIC DNA]</scope>
    <source>
        <strain evidence="1 2">SPP2</strain>
    </source>
</reference>
<dbReference type="OrthoDB" id="1003648at2"/>
<name>A0A1Y1CF87_9BACT</name>
<dbReference type="Proteomes" id="UP000218267">
    <property type="component" value="Chromosome"/>
</dbReference>
<protein>
    <submittedName>
        <fullName evidence="1">Uncharacterized protein</fullName>
    </submittedName>
</protein>
<dbReference type="KEGG" id="mbas:ALGA_0629"/>
<dbReference type="AlphaFoldDB" id="A0A1Y1CF87"/>